<dbReference type="InterPro" id="IPR036465">
    <property type="entry name" value="vWFA_dom_sf"/>
</dbReference>
<dbReference type="Pfam" id="PF00515">
    <property type="entry name" value="TPR_1"/>
    <property type="match status" value="1"/>
</dbReference>
<feature type="transmembrane region" description="Helical" evidence="3">
    <location>
        <begin position="66"/>
        <end position="86"/>
    </location>
</feature>
<dbReference type="Gene3D" id="1.25.40.10">
    <property type="entry name" value="Tetratricopeptide repeat domain"/>
    <property type="match status" value="1"/>
</dbReference>
<keyword evidence="3" id="KW-0472">Membrane</keyword>
<dbReference type="SUPFAM" id="SSF48452">
    <property type="entry name" value="TPR-like"/>
    <property type="match status" value="1"/>
</dbReference>
<dbReference type="PANTHER" id="PTHR22550">
    <property type="entry name" value="SPORE GERMINATION PROTEIN"/>
    <property type="match status" value="1"/>
</dbReference>
<comment type="caution">
    <text evidence="5">The sequence shown here is derived from an EMBL/GenBank/DDBJ whole genome shotgun (WGS) entry which is preliminary data.</text>
</comment>
<proteinExistence type="predicted"/>
<dbReference type="RefSeq" id="WP_285764923.1">
    <property type="nucleotide sequence ID" value="NZ_BSYJ01000005.1"/>
</dbReference>
<dbReference type="Pfam" id="PF13519">
    <property type="entry name" value="VWA_2"/>
    <property type="match status" value="1"/>
</dbReference>
<sequence length="639" mass="71539">MANEWLTAFADFHFLRPAWLWLVPVTLIAGLLLAKHRFTAPALENLIDSDLLPHLMQGSDQNHRRLFYLLTAGLMTLAIILAGPTWKKLPAPVFSNQDALVILLDLSPSMRAEDLKPDRLTRARMKTLDLLNARKDGLTALVAYSGEAHVVTPLTEDTETIANLLPALAPEMMPVPGSNPEMATQVALQLLQDSGHVSGNLLFVTDDIAPEAIRDISSQVPTGVRVSAIAVATKDGAPIPVGRGGFAKEQDGSIVVARYSPQDLRKLTSAHDGVYREISIDDSDIEAVLDTMTDISEAKTSEREFDQWHESGPTILLLLLPLLAIAFRRGWLIALVAVPMLLPQPSLAQDWSSLWKNKDQQAAELLESEKPAEAAEKFQREDWRATAKYRAGEYAEAENGFADNPYNLGNTLTQQGQYDQAIESYNAALARNPDDEDAVHNRDIAQKLKELQEQQSQQSQQQGDESEQSDSDQQQDQQQDQDQSQQEDQQQEQGQSQQQDQEQDQQQGQQDQSQAQQNQQAGQQAEPDEQQSQDQSAQPQAEPEQPEQEQSPEEQKAEATRDPKDPQEQQEQAEAQPGQLDDSELDPDEQQRLEQWLREVPDDPSGLLRAKFKYESRKRRQELRTGQWQAPENGAAKRW</sequence>
<dbReference type="EMBL" id="BSYJ01000005">
    <property type="protein sequence ID" value="GMG88317.1"/>
    <property type="molecule type" value="Genomic_DNA"/>
</dbReference>
<keyword evidence="1" id="KW-0802">TPR repeat</keyword>
<dbReference type="SMART" id="SM00028">
    <property type="entry name" value="TPR"/>
    <property type="match status" value="1"/>
</dbReference>
<dbReference type="InterPro" id="IPR050768">
    <property type="entry name" value="UPF0353/GerABKA_families"/>
</dbReference>
<feature type="compositionally biased region" description="Low complexity" evidence="2">
    <location>
        <begin position="453"/>
        <end position="463"/>
    </location>
</feature>
<dbReference type="InterPro" id="IPR011990">
    <property type="entry name" value="TPR-like_helical_dom_sf"/>
</dbReference>
<protein>
    <recommendedName>
        <fullName evidence="4">VWFA domain-containing protein</fullName>
    </recommendedName>
</protein>
<keyword evidence="3" id="KW-0812">Transmembrane</keyword>
<organism evidence="5 6">
    <name type="scientific">Biformimicrobium ophioploci</name>
    <dbReference type="NCBI Taxonomy" id="3036711"/>
    <lineage>
        <taxon>Bacteria</taxon>
        <taxon>Pseudomonadati</taxon>
        <taxon>Pseudomonadota</taxon>
        <taxon>Gammaproteobacteria</taxon>
        <taxon>Cellvibrionales</taxon>
        <taxon>Microbulbiferaceae</taxon>
        <taxon>Biformimicrobium</taxon>
    </lineage>
</organism>
<name>A0ABQ6M206_9GAMM</name>
<reference evidence="5 6" key="1">
    <citation type="submission" date="2023-04" db="EMBL/GenBank/DDBJ databases">
        <title>Marinobulbifer ophiurae gen. nov., sp. Nov., isolate from tissue of brittle star Ophioplocus japonicus.</title>
        <authorList>
            <person name="Kawano K."/>
            <person name="Sawayama S."/>
            <person name="Nakagawa S."/>
        </authorList>
    </citation>
    <scope>NUCLEOTIDE SEQUENCE [LARGE SCALE GENOMIC DNA]</scope>
    <source>
        <strain evidence="5 6">NKW57</strain>
    </source>
</reference>
<dbReference type="Proteomes" id="UP001224392">
    <property type="component" value="Unassembled WGS sequence"/>
</dbReference>
<feature type="compositionally biased region" description="Low complexity" evidence="2">
    <location>
        <begin position="471"/>
        <end position="525"/>
    </location>
</feature>
<dbReference type="SUPFAM" id="SSF53300">
    <property type="entry name" value="vWA-like"/>
    <property type="match status" value="1"/>
</dbReference>
<feature type="region of interest" description="Disordered" evidence="2">
    <location>
        <begin position="450"/>
        <end position="639"/>
    </location>
</feature>
<gene>
    <name evidence="5" type="ORF">MNKW57_26380</name>
</gene>
<feature type="repeat" description="TPR" evidence="1">
    <location>
        <begin position="402"/>
        <end position="435"/>
    </location>
</feature>
<dbReference type="PANTHER" id="PTHR22550:SF14">
    <property type="entry name" value="VWFA DOMAIN-CONTAINING PROTEIN"/>
    <property type="match status" value="1"/>
</dbReference>
<evidence type="ECO:0000256" key="1">
    <source>
        <dbReference type="PROSITE-ProRule" id="PRU00339"/>
    </source>
</evidence>
<dbReference type="InterPro" id="IPR002035">
    <property type="entry name" value="VWF_A"/>
</dbReference>
<feature type="compositionally biased region" description="Basic and acidic residues" evidence="2">
    <location>
        <begin position="553"/>
        <end position="567"/>
    </location>
</feature>
<evidence type="ECO:0000313" key="5">
    <source>
        <dbReference type="EMBL" id="GMG88317.1"/>
    </source>
</evidence>
<dbReference type="InterPro" id="IPR019734">
    <property type="entry name" value="TPR_rpt"/>
</dbReference>
<feature type="compositionally biased region" description="Basic and acidic residues" evidence="2">
    <location>
        <begin position="589"/>
        <end position="601"/>
    </location>
</feature>
<keyword evidence="6" id="KW-1185">Reference proteome</keyword>
<evidence type="ECO:0000259" key="4">
    <source>
        <dbReference type="Pfam" id="PF13519"/>
    </source>
</evidence>
<feature type="transmembrane region" description="Helical" evidence="3">
    <location>
        <begin position="18"/>
        <end position="34"/>
    </location>
</feature>
<evidence type="ECO:0000256" key="3">
    <source>
        <dbReference type="SAM" id="Phobius"/>
    </source>
</evidence>
<dbReference type="Gene3D" id="3.40.50.410">
    <property type="entry name" value="von Willebrand factor, type A domain"/>
    <property type="match status" value="1"/>
</dbReference>
<evidence type="ECO:0000313" key="6">
    <source>
        <dbReference type="Proteomes" id="UP001224392"/>
    </source>
</evidence>
<dbReference type="PROSITE" id="PS50005">
    <property type="entry name" value="TPR"/>
    <property type="match status" value="1"/>
</dbReference>
<feature type="compositionally biased region" description="Low complexity" evidence="2">
    <location>
        <begin position="532"/>
        <end position="543"/>
    </location>
</feature>
<keyword evidence="3" id="KW-1133">Transmembrane helix</keyword>
<evidence type="ECO:0000256" key="2">
    <source>
        <dbReference type="SAM" id="MobiDB-lite"/>
    </source>
</evidence>
<accession>A0ABQ6M206</accession>
<feature type="domain" description="VWFA" evidence="4">
    <location>
        <begin position="100"/>
        <end position="206"/>
    </location>
</feature>
<dbReference type="PROSITE" id="PS50293">
    <property type="entry name" value="TPR_REGION"/>
    <property type="match status" value="1"/>
</dbReference>